<dbReference type="GO" id="GO:0005576">
    <property type="term" value="C:extracellular region"/>
    <property type="evidence" value="ECO:0007669"/>
    <property type="project" value="InterPro"/>
</dbReference>
<evidence type="ECO:0000256" key="3">
    <source>
        <dbReference type="SAM" id="MobiDB-lite"/>
    </source>
</evidence>
<keyword evidence="7" id="KW-1185">Reference proteome</keyword>
<dbReference type="GO" id="GO:0004553">
    <property type="term" value="F:hydrolase activity, hydrolyzing O-glycosyl compounds"/>
    <property type="evidence" value="ECO:0007669"/>
    <property type="project" value="InterPro"/>
</dbReference>
<evidence type="ECO:0000256" key="2">
    <source>
        <dbReference type="ARBA" id="ARBA00022801"/>
    </source>
</evidence>
<gene>
    <name evidence="6" type="ORF">BJ981_004952</name>
</gene>
<dbReference type="PROSITE" id="PS50818">
    <property type="entry name" value="INTEIN_C_TER"/>
    <property type="match status" value="1"/>
</dbReference>
<name>A0A7W8Z886_9ACTN</name>
<dbReference type="GO" id="GO:0005975">
    <property type="term" value="P:carbohydrate metabolic process"/>
    <property type="evidence" value="ECO:0007669"/>
    <property type="project" value="InterPro"/>
</dbReference>
<dbReference type="EMBL" id="JACHBR010000001">
    <property type="protein sequence ID" value="MBB5629253.1"/>
    <property type="molecule type" value="Genomic_DNA"/>
</dbReference>
<proteinExistence type="predicted"/>
<dbReference type="InterPro" id="IPR050708">
    <property type="entry name" value="T6SS_VgrG/RHS"/>
</dbReference>
<dbReference type="InterPro" id="IPR003587">
    <property type="entry name" value="Hint_dom_N"/>
</dbReference>
<dbReference type="Pfam" id="PF25023">
    <property type="entry name" value="TEN_YD-shell"/>
    <property type="match status" value="1"/>
</dbReference>
<protein>
    <submittedName>
        <fullName evidence="6">RHS repeat-associated protein</fullName>
    </submittedName>
</protein>
<dbReference type="InterPro" id="IPR022385">
    <property type="entry name" value="Rhs_assc_core"/>
</dbReference>
<evidence type="ECO:0000259" key="4">
    <source>
        <dbReference type="SMART" id="SM00306"/>
    </source>
</evidence>
<dbReference type="Pfam" id="PF05593">
    <property type="entry name" value="RHS_repeat"/>
    <property type="match status" value="1"/>
</dbReference>
<dbReference type="SUPFAM" id="SSF51294">
    <property type="entry name" value="Hedgehog/intein (Hint) domain"/>
    <property type="match status" value="1"/>
</dbReference>
<evidence type="ECO:0000313" key="7">
    <source>
        <dbReference type="Proteomes" id="UP000588112"/>
    </source>
</evidence>
<dbReference type="SMART" id="SM00495">
    <property type="entry name" value="ChtBD3"/>
    <property type="match status" value="1"/>
</dbReference>
<feature type="region of interest" description="Disordered" evidence="3">
    <location>
        <begin position="310"/>
        <end position="345"/>
    </location>
</feature>
<dbReference type="SMART" id="SM00306">
    <property type="entry name" value="HintN"/>
    <property type="match status" value="1"/>
</dbReference>
<dbReference type="CDD" id="cd12215">
    <property type="entry name" value="ChiC_BD"/>
    <property type="match status" value="1"/>
</dbReference>
<dbReference type="Proteomes" id="UP000588112">
    <property type="component" value="Unassembled WGS sequence"/>
</dbReference>
<evidence type="ECO:0000256" key="1">
    <source>
        <dbReference type="ARBA" id="ARBA00022737"/>
    </source>
</evidence>
<accession>A0A7W8Z886</accession>
<dbReference type="InterPro" id="IPR036844">
    <property type="entry name" value="Hint_dom_sf"/>
</dbReference>
<evidence type="ECO:0000313" key="6">
    <source>
        <dbReference type="EMBL" id="MBB5629253.1"/>
    </source>
</evidence>
<dbReference type="InterPro" id="IPR003610">
    <property type="entry name" value="CBM5/12"/>
</dbReference>
<dbReference type="NCBIfam" id="TIGR01643">
    <property type="entry name" value="YD_repeat_2x"/>
    <property type="match status" value="1"/>
</dbReference>
<dbReference type="SUPFAM" id="SSF51055">
    <property type="entry name" value="Carbohydrate binding domain"/>
    <property type="match status" value="1"/>
</dbReference>
<evidence type="ECO:0000259" key="5">
    <source>
        <dbReference type="SMART" id="SM00495"/>
    </source>
</evidence>
<feature type="compositionally biased region" description="Pro residues" evidence="3">
    <location>
        <begin position="950"/>
        <end position="965"/>
    </location>
</feature>
<feature type="region of interest" description="Disordered" evidence="3">
    <location>
        <begin position="854"/>
        <end position="890"/>
    </location>
</feature>
<sequence length="2337" mass="247707">MALLISSVDAVTDLTAPAVSSAESPVEPSVEGRPIREVAAVRGAEDTAPVTGPATRSATPPGAGAAEVAVGAAPARAAGLPITVRKAAGTDAPGRVRVESLGADAVERLGGTAVGLRVTRADGGPRPARVRIGVDYSTFAAAFPAGAASRLGVIEMPACVLAARPDAACAKAAERARVVPSGDDAAARRVTVDVEAAPDGSPAAGKVYALTSLAAAGDPGEGTTNFAATDLKAAGSWQVGLSGGGFSYSYPIPLPPSVAGEAPELALSYSSSAVDGLTNYTNNQASVAGMGWEISPGFIERRFRPCADDAEETTKNTEQRDWKHQCWESPDENDGDPATTDHTTSHLTLSIEGKSSPIVKDRTSGGWKTVEDYGWKIDYQPSAATGQPYWTVTTTDGTLYRFGYNRDAMWQTAYVGDDPGEPCKDRYSKTGLPGLCDAPWRWNLDQRIDPDGNVADYTFDREENWYCKVVGALCQPGPFGDGREFRVPYDRGGHLAQVAYGRNVNVAGSAHTAKVVFNAVDRGRPPASGAPWDDDTPKDLDCPSSPRDVITACDTPGPAFYISKRLDTVVTSVLNASGGWDEVYRLEAGYKWVYTQILQSLPPAGPVLWLDTLRPVGLAGTGPDIPMPPVDFEATLLDNRADHDDAQGRPRLRMPRISSVYNGLGGRTDVTYGQANPCPVPSGYPTTGWDTGARDCYQATLGTYYDDGGMRHTSRAVYMKWLVTQVVDKDLVGGSPDVPIRYEYLGAPAWARAFDYARADTTPGVLCSPPSTGSCKTLVEDWDQFRGYQTVRTVKGAGSGPDDFTVNTSTFYRGMYDDVRADGVRKGARITDFDGNARDDLRALAGRTLQEQSWRATTVNGAAPERATPGTAAGPRPGDAETARPGPGKAGTAALGCTYPAWQQFASYTKGAKVSWTGHHWEALGPSVSAEPGKVSGAWKDLGDCAAGPTPTPTPTGGPTTPPGGPGLGGYTEIGSTRYEYTTRQAGDGPGIYDPLLITTTRQVAREAVTSGFRYTDQRTTYDAYGLPTKVNDYGDTTDPGDDSCTSTTYARDTARWLLDYQATVERRAGEDCAGGALLARTVTLYDGAAGPAANTPSRGNATETRVYTGDDDYAATRSGYDGYGRVTSSVDAAGKTTRFAFSPATGWPAGGVVTTNPLGHTTTTWLSPYHGQPVQTRDPDGNDTVMDHDALGRATALWTPQQPRSGGTAAASITYTVPFDGALGQPTAAVRTTLRRLRSGSGATATWLTAHTYIDGLGRVRENQSASPAGGRIVTVTAYDARGLAAAASEPAHNTADPGSGLLNPALTSLPQWSKTVHDGAERATAEIEYSFGGELRRTTTAHYGDRYDVQPPAGGKSVHWTDADDRVVKIEEWTDATSHKDTSYVYDRDGRLTTMTDANGNVRRFAYDLAGRRTASHDPDAGDVEQHYDAAGRVSWTKDGRGQKLSYGYDDLGRRTALWAGDEGTGTRLASWTYDTLAKGKPVSSTRYVGGAAYTDRITGYDTMGRPTGSTLTIPASEDLLAGDYTFTTAYDAAGEITEMGMPAAGGLPKEKVTFTSTDLGLPKGVASDYGGGFTYVKDTRYTPTSQLAERSYGATGAIRRAVAWDASTGWISRVTTTAKADTSTPVLAQDDRYSYDVAGRITRLQDAASAVAGAPQGQSECFAYDGLRRLSAAWTTTASSCAGGVAGADGLGADPYRQQYAYDPVGNLTTLNDNGQVSTYRYPAPGASAVRPNAVTSVERPGGSDTYAYDGAGQLVSRSVAGKPAAFQWNELGQMAKATVGGQDTSMVYDADGERLIRRDPSGKVTLYAGDMEIELAGGRLTAKRYYTTPDGALVAVRTGGSELKWLTSGAHGSMQLAIDDATGRVDRERYLPYGARRGADDLPFTDRGFLGKIEDDQTGLDYLSARYYDPALAKFVSTDPLLDLTRPGWANPYAYAGGDPVGLSDPTGLRPAPLPPSGPCDKPNSLACAKYKADLAKGKVKDWEKRLLDALMALGKIAADELGITAGIECLTTGDLGACGETALNILGSLAGGLVAKLGVKYALPWKWKKGVRLAESVWKHARQAIDSFKGWVRSKDELKAAEGVVGKIIKSCSSFVPGTEVLMADGTRKDIEDVRAGDEVLATDPQTGVTAAKRVIAVVTSAGTKNLVRVTLAVPGSRGATDVVATGTHPFWVAGEGHWLNASDLRPGMTLRDADGSAVTVLGVVKYQVAGQRVHNLTVEDVHTYHVAAGTADVLVHNAGACSLAQAGEVLADRWGKNRVTVQSGDVRYAVDLRGRSHFDKKTGTYIDTPHVKIYRYHRGPNGRGGWQAEDTRAATWADLRMVRKYFEKLGK</sequence>
<dbReference type="InterPro" id="IPR036573">
    <property type="entry name" value="CBM_sf_5/12"/>
</dbReference>
<dbReference type="RefSeq" id="WP_184614222.1">
    <property type="nucleotide sequence ID" value="NZ_BOOS01000074.1"/>
</dbReference>
<feature type="domain" description="Hint" evidence="4">
    <location>
        <begin position="2097"/>
        <end position="2200"/>
    </location>
</feature>
<dbReference type="CDD" id="cd00081">
    <property type="entry name" value="Hint"/>
    <property type="match status" value="1"/>
</dbReference>
<dbReference type="GO" id="GO:0030246">
    <property type="term" value="F:carbohydrate binding"/>
    <property type="evidence" value="ECO:0007669"/>
    <property type="project" value="InterPro"/>
</dbReference>
<dbReference type="Gene3D" id="2.180.10.10">
    <property type="entry name" value="RHS repeat-associated core"/>
    <property type="match status" value="2"/>
</dbReference>
<dbReference type="PANTHER" id="PTHR32305">
    <property type="match status" value="1"/>
</dbReference>
<dbReference type="NCBIfam" id="TIGR03696">
    <property type="entry name" value="Rhs_assc_core"/>
    <property type="match status" value="1"/>
</dbReference>
<keyword evidence="1" id="KW-0677">Repeat</keyword>
<feature type="compositionally biased region" description="Basic and acidic residues" evidence="3">
    <location>
        <begin position="310"/>
        <end position="326"/>
    </location>
</feature>
<reference evidence="6 7" key="1">
    <citation type="submission" date="2020-08" db="EMBL/GenBank/DDBJ databases">
        <title>Sequencing the genomes of 1000 actinobacteria strains.</title>
        <authorList>
            <person name="Klenk H.-P."/>
        </authorList>
    </citation>
    <scope>NUCLEOTIDE SEQUENCE [LARGE SCALE GENOMIC DNA]</scope>
    <source>
        <strain evidence="6 7">DSM 45790</strain>
    </source>
</reference>
<dbReference type="PANTHER" id="PTHR32305:SF17">
    <property type="entry name" value="TRNA NUCLEASE WAPA"/>
    <property type="match status" value="1"/>
</dbReference>
<feature type="domain" description="Chitin-binding type-3" evidence="5">
    <location>
        <begin position="899"/>
        <end position="942"/>
    </location>
</feature>
<dbReference type="InterPro" id="IPR030934">
    <property type="entry name" value="Intein_C"/>
</dbReference>
<feature type="region of interest" description="Disordered" evidence="3">
    <location>
        <begin position="43"/>
        <end position="63"/>
    </location>
</feature>
<dbReference type="InterPro" id="IPR056823">
    <property type="entry name" value="TEN-like_YD-shell"/>
</dbReference>
<dbReference type="Pfam" id="PF07591">
    <property type="entry name" value="PT-HINT"/>
    <property type="match status" value="1"/>
</dbReference>
<organism evidence="6 7">
    <name type="scientific">Sphaerisporangium krabiense</name>
    <dbReference type="NCBI Taxonomy" id="763782"/>
    <lineage>
        <taxon>Bacteria</taxon>
        <taxon>Bacillati</taxon>
        <taxon>Actinomycetota</taxon>
        <taxon>Actinomycetes</taxon>
        <taxon>Streptosporangiales</taxon>
        <taxon>Streptosporangiaceae</taxon>
        <taxon>Sphaerisporangium</taxon>
    </lineage>
</organism>
<comment type="caution">
    <text evidence="6">The sequence shown here is derived from an EMBL/GenBank/DDBJ whole genome shotgun (WGS) entry which is preliminary data.</text>
</comment>
<dbReference type="InterPro" id="IPR031325">
    <property type="entry name" value="RHS_repeat"/>
</dbReference>
<dbReference type="InterPro" id="IPR006530">
    <property type="entry name" value="YD"/>
</dbReference>
<feature type="region of interest" description="Disordered" evidence="3">
    <location>
        <begin position="927"/>
        <end position="969"/>
    </location>
</feature>
<keyword evidence="2" id="KW-0378">Hydrolase</keyword>
<dbReference type="Gene3D" id="2.10.10.20">
    <property type="entry name" value="Carbohydrate-binding module superfamily 5/12"/>
    <property type="match status" value="1"/>
</dbReference>
<dbReference type="Gene3D" id="2.170.16.10">
    <property type="entry name" value="Hedgehog/Intein (Hint) domain"/>
    <property type="match status" value="1"/>
</dbReference>